<reference evidence="1" key="1">
    <citation type="journal article" date="2019" name="bioRxiv">
        <title>The Genome of the Zebra Mussel, Dreissena polymorpha: A Resource for Invasive Species Research.</title>
        <authorList>
            <person name="McCartney M.A."/>
            <person name="Auch B."/>
            <person name="Kono T."/>
            <person name="Mallez S."/>
            <person name="Zhang Y."/>
            <person name="Obille A."/>
            <person name="Becker A."/>
            <person name="Abrahante J.E."/>
            <person name="Garbe J."/>
            <person name="Badalamenti J.P."/>
            <person name="Herman A."/>
            <person name="Mangelson H."/>
            <person name="Liachko I."/>
            <person name="Sullivan S."/>
            <person name="Sone E.D."/>
            <person name="Koren S."/>
            <person name="Silverstein K.A.T."/>
            <person name="Beckman K.B."/>
            <person name="Gohl D.M."/>
        </authorList>
    </citation>
    <scope>NUCLEOTIDE SEQUENCE</scope>
    <source>
        <strain evidence="1">Duluth1</strain>
        <tissue evidence="1">Whole animal</tissue>
    </source>
</reference>
<dbReference type="Pfam" id="PF21122">
    <property type="entry name" value="KA1_BRSK"/>
    <property type="match status" value="2"/>
</dbReference>
<proteinExistence type="predicted"/>
<dbReference type="AlphaFoldDB" id="A0A9D4MYU9"/>
<protein>
    <submittedName>
        <fullName evidence="1">Uncharacterized protein</fullName>
    </submittedName>
</protein>
<evidence type="ECO:0000313" key="2">
    <source>
        <dbReference type="Proteomes" id="UP000828390"/>
    </source>
</evidence>
<organism evidence="1 2">
    <name type="scientific">Dreissena polymorpha</name>
    <name type="common">Zebra mussel</name>
    <name type="synonym">Mytilus polymorpha</name>
    <dbReference type="NCBI Taxonomy" id="45954"/>
    <lineage>
        <taxon>Eukaryota</taxon>
        <taxon>Metazoa</taxon>
        <taxon>Spiralia</taxon>
        <taxon>Lophotrochozoa</taxon>
        <taxon>Mollusca</taxon>
        <taxon>Bivalvia</taxon>
        <taxon>Autobranchia</taxon>
        <taxon>Heteroconchia</taxon>
        <taxon>Euheterodonta</taxon>
        <taxon>Imparidentia</taxon>
        <taxon>Neoheterodontei</taxon>
        <taxon>Myida</taxon>
        <taxon>Dreissenoidea</taxon>
        <taxon>Dreissenidae</taxon>
        <taxon>Dreissena</taxon>
    </lineage>
</organism>
<keyword evidence="2" id="KW-1185">Reference proteome</keyword>
<dbReference type="EMBL" id="JAIWYP010000001">
    <property type="protein sequence ID" value="KAH3885860.1"/>
    <property type="molecule type" value="Genomic_DNA"/>
</dbReference>
<accession>A0A9D4MYU9</accession>
<name>A0A9D4MYU9_DREPO</name>
<evidence type="ECO:0000313" key="1">
    <source>
        <dbReference type="EMBL" id="KAH3885860.1"/>
    </source>
</evidence>
<gene>
    <name evidence="1" type="ORF">DPMN_009858</name>
</gene>
<sequence>MTKKSWFGSLMGSDREEHHFVMVRDKPLCQIKADLIHAFLSSRPMISMYCLTFTHISGPSRRFRRVCEHIQNLMLGPRGDALSQRKISTDSSSSYTSECSASPTHSISVTRTDCDDETPVFDRISKTPTPQRRDIPRVITNGRRVIIDPSLKRKDKM</sequence>
<reference evidence="1" key="2">
    <citation type="submission" date="2020-11" db="EMBL/GenBank/DDBJ databases">
        <authorList>
            <person name="McCartney M.A."/>
            <person name="Auch B."/>
            <person name="Kono T."/>
            <person name="Mallez S."/>
            <person name="Becker A."/>
            <person name="Gohl D.M."/>
            <person name="Silverstein K.A.T."/>
            <person name="Koren S."/>
            <person name="Bechman K.B."/>
            <person name="Herman A."/>
            <person name="Abrahante J.E."/>
            <person name="Garbe J."/>
        </authorList>
    </citation>
    <scope>NUCLEOTIDE SEQUENCE</scope>
    <source>
        <strain evidence="1">Duluth1</strain>
        <tissue evidence="1">Whole animal</tissue>
    </source>
</reference>
<comment type="caution">
    <text evidence="1">The sequence shown here is derived from an EMBL/GenBank/DDBJ whole genome shotgun (WGS) entry which is preliminary data.</text>
</comment>
<dbReference type="Proteomes" id="UP000828390">
    <property type="component" value="Unassembled WGS sequence"/>
</dbReference>